<reference evidence="2" key="2">
    <citation type="submission" date="2020-08" db="EMBL/GenBank/DDBJ databases">
        <authorList>
            <person name="Shumante A."/>
            <person name="Zimin A.V."/>
            <person name="Puiu D."/>
            <person name="Salzberg S.L."/>
        </authorList>
    </citation>
    <scope>NUCLEOTIDE SEQUENCE</scope>
    <source>
        <strain evidence="2">WC2-LM</strain>
        <tissue evidence="2">Liver</tissue>
    </source>
</reference>
<protein>
    <submittedName>
        <fullName evidence="3">Uncharacterized protein</fullName>
    </submittedName>
</protein>
<dbReference type="Proteomes" id="UP000662637">
    <property type="component" value="Unassembled WGS sequence"/>
</dbReference>
<dbReference type="EMBL" id="CABDUW010002147">
    <property type="protein sequence ID" value="VTJ85661.1"/>
    <property type="molecule type" value="Genomic_DNA"/>
</dbReference>
<feature type="compositionally biased region" description="Polar residues" evidence="1">
    <location>
        <begin position="1"/>
        <end position="14"/>
    </location>
</feature>
<evidence type="ECO:0000313" key="3">
    <source>
        <dbReference type="EMBL" id="VTJ85661.1"/>
    </source>
</evidence>
<accession>A0A5E4CXC1</accession>
<gene>
    <name evidence="2" type="ORF">GHT09_004868</name>
    <name evidence="3" type="ORF">MONAX_5E001799</name>
</gene>
<dbReference type="Proteomes" id="UP000335636">
    <property type="component" value="Unassembled WGS sequence"/>
</dbReference>
<sequence>MILISESKSLSSGLLTCPRPPSITDQRKSLFLPTSQGSWPLSGPVPTVLQAVPGSSEKDQVTSTWPPPDHWSLLPLPMEPALLLALPGTPLGLLGLPESPHRPLYLLAWGG</sequence>
<keyword evidence="4" id="KW-1185">Reference proteome</keyword>
<dbReference type="EMBL" id="WJEC01000345">
    <property type="protein sequence ID" value="KAF7483648.1"/>
    <property type="molecule type" value="Genomic_DNA"/>
</dbReference>
<feature type="region of interest" description="Disordered" evidence="1">
    <location>
        <begin position="1"/>
        <end position="21"/>
    </location>
</feature>
<evidence type="ECO:0000313" key="4">
    <source>
        <dbReference type="Proteomes" id="UP000335636"/>
    </source>
</evidence>
<dbReference type="AlphaFoldDB" id="A0A5E4CXC1"/>
<proteinExistence type="predicted"/>
<organism evidence="3 4">
    <name type="scientific">Marmota monax</name>
    <name type="common">Woodchuck</name>
    <dbReference type="NCBI Taxonomy" id="9995"/>
    <lineage>
        <taxon>Eukaryota</taxon>
        <taxon>Metazoa</taxon>
        <taxon>Chordata</taxon>
        <taxon>Craniata</taxon>
        <taxon>Vertebrata</taxon>
        <taxon>Euteleostomi</taxon>
        <taxon>Mammalia</taxon>
        <taxon>Eutheria</taxon>
        <taxon>Euarchontoglires</taxon>
        <taxon>Glires</taxon>
        <taxon>Rodentia</taxon>
        <taxon>Sciuromorpha</taxon>
        <taxon>Sciuridae</taxon>
        <taxon>Xerinae</taxon>
        <taxon>Marmotini</taxon>
        <taxon>Marmota</taxon>
    </lineage>
</organism>
<evidence type="ECO:0000256" key="1">
    <source>
        <dbReference type="SAM" id="MobiDB-lite"/>
    </source>
</evidence>
<reference evidence="3 4" key="1">
    <citation type="submission" date="2019-04" db="EMBL/GenBank/DDBJ databases">
        <authorList>
            <person name="Alioto T."/>
            <person name="Alioto T."/>
        </authorList>
    </citation>
    <scope>NUCLEOTIDE SEQUENCE [LARGE SCALE GENOMIC DNA]</scope>
</reference>
<evidence type="ECO:0000313" key="2">
    <source>
        <dbReference type="EMBL" id="KAF7483648.1"/>
    </source>
</evidence>
<name>A0A5E4CXC1_MARMO</name>